<dbReference type="RefSeq" id="WP_005004301.1">
    <property type="nucleotide sequence ID" value="NZ_KB849722.1"/>
</dbReference>
<evidence type="ECO:0000256" key="1">
    <source>
        <dbReference type="ARBA" id="ARBA00004370"/>
    </source>
</evidence>
<evidence type="ECO:0000256" key="14">
    <source>
        <dbReference type="SAM" id="SignalP"/>
    </source>
</evidence>
<evidence type="ECO:0000313" key="15">
    <source>
        <dbReference type="EMBL" id="ENV78851.1"/>
    </source>
</evidence>
<dbReference type="HOGENOM" id="CLU_029165_2_0_6"/>
<dbReference type="InterPro" id="IPR000560">
    <property type="entry name" value="His_Pase_clade-2"/>
</dbReference>
<organism evidence="15 16">
    <name type="scientific">Acinetobacter ursingii ANC 3649</name>
    <dbReference type="NCBI Taxonomy" id="1257043"/>
    <lineage>
        <taxon>Bacteria</taxon>
        <taxon>Pseudomonadati</taxon>
        <taxon>Pseudomonadota</taxon>
        <taxon>Gammaproteobacteria</taxon>
        <taxon>Moraxellales</taxon>
        <taxon>Moraxellaceae</taxon>
        <taxon>Acinetobacter</taxon>
    </lineage>
</organism>
<dbReference type="PANTHER" id="PTHR20963:SF8">
    <property type="entry name" value="MULTIPLE INOSITOL POLYPHOSPHATE PHOSPHATASE 1"/>
    <property type="match status" value="1"/>
</dbReference>
<evidence type="ECO:0000313" key="16">
    <source>
        <dbReference type="Proteomes" id="UP000013276"/>
    </source>
</evidence>
<evidence type="ECO:0000256" key="9">
    <source>
        <dbReference type="ARBA" id="ARBA00031642"/>
    </source>
</evidence>
<dbReference type="SUPFAM" id="SSF53254">
    <property type="entry name" value="Phosphoglycerate mutase-like"/>
    <property type="match status" value="1"/>
</dbReference>
<dbReference type="EMBL" id="APQC01000016">
    <property type="protein sequence ID" value="ENV78851.1"/>
    <property type="molecule type" value="Genomic_DNA"/>
</dbReference>
<comment type="subcellular location">
    <subcellularLocation>
        <location evidence="1">Membrane</location>
    </subcellularLocation>
</comment>
<evidence type="ECO:0000256" key="6">
    <source>
        <dbReference type="ARBA" id="ARBA00022729"/>
    </source>
</evidence>
<dbReference type="Pfam" id="PF00328">
    <property type="entry name" value="His_Phos_2"/>
    <property type="match status" value="1"/>
</dbReference>
<dbReference type="EC" id="3.1.3.80" evidence="3"/>
<dbReference type="PANTHER" id="PTHR20963">
    <property type="entry name" value="MULTIPLE INOSITOL POLYPHOSPHATE PHOSPHATASE-RELATED"/>
    <property type="match status" value="1"/>
</dbReference>
<comment type="catalytic activity">
    <reaction evidence="10">
        <text>1D-myo-inositol 1,2,5,6-tetrakisphosphate + H2O = 1D-myo-inositol 1,2,6-trisphosphate + phosphate</text>
        <dbReference type="Rhea" id="RHEA:77119"/>
        <dbReference type="ChEBI" id="CHEBI:15377"/>
        <dbReference type="ChEBI" id="CHEBI:43474"/>
        <dbReference type="ChEBI" id="CHEBI:195535"/>
        <dbReference type="ChEBI" id="CHEBI:195537"/>
        <dbReference type="EC" id="3.1.3.62"/>
    </reaction>
    <physiologicalReaction direction="left-to-right" evidence="10">
        <dbReference type="Rhea" id="RHEA:77120"/>
    </physiologicalReaction>
</comment>
<evidence type="ECO:0000256" key="13">
    <source>
        <dbReference type="ARBA" id="ARBA00043832"/>
    </source>
</evidence>
<evidence type="ECO:0000256" key="7">
    <source>
        <dbReference type="ARBA" id="ARBA00022801"/>
    </source>
</evidence>
<dbReference type="Proteomes" id="UP000013276">
    <property type="component" value="Unassembled WGS sequence"/>
</dbReference>
<dbReference type="AlphaFoldDB" id="N9C012"/>
<comment type="catalytic activity">
    <reaction evidence="12">
        <text>1D-myo-inositol hexakisphosphate + H2O = 1D-myo-inositol 1,2,4,5,6-pentakisphosphate + phosphate</text>
        <dbReference type="Rhea" id="RHEA:16989"/>
        <dbReference type="ChEBI" id="CHEBI:15377"/>
        <dbReference type="ChEBI" id="CHEBI:43474"/>
        <dbReference type="ChEBI" id="CHEBI:57798"/>
        <dbReference type="ChEBI" id="CHEBI:58130"/>
        <dbReference type="EC" id="3.1.3.62"/>
    </reaction>
    <physiologicalReaction direction="left-to-right" evidence="12">
        <dbReference type="Rhea" id="RHEA:16990"/>
    </physiologicalReaction>
</comment>
<keyword evidence="16" id="KW-1185">Reference proteome</keyword>
<dbReference type="Gene3D" id="3.40.50.1240">
    <property type="entry name" value="Phosphoglycerate mutase-like"/>
    <property type="match status" value="1"/>
</dbReference>
<evidence type="ECO:0000256" key="4">
    <source>
        <dbReference type="ARBA" id="ARBA00013040"/>
    </source>
</evidence>
<keyword evidence="7" id="KW-0378">Hydrolase</keyword>
<comment type="caution">
    <text evidence="15">The sequence shown here is derived from an EMBL/GenBank/DDBJ whole genome shotgun (WGS) entry which is preliminary data.</text>
</comment>
<accession>N9C012</accession>
<evidence type="ECO:0000256" key="8">
    <source>
        <dbReference type="ARBA" id="ARBA00023136"/>
    </source>
</evidence>
<sequence>MKTKNILKFLMAASGILVLSACNDHDDNVSTSEHSATVETSAYVQTKTPYKPQQDLNSYQSAPTGFQPVFTELVARHGSRGLSSIKYDLALYNLWKQAKADHALTPLGEQLGADIEAMMKANILLGYGVTGIRQSGYGNESQVGIEEHRGIADRLLQRLPSLFNTSVLGQMDIAVQSSGVDRAVDSAKFFTNELITKRPDLKEKIRPISYTSLDSNSNPSIDDQGVDRFLLYFHSLNKATDLSQMNSPLRQSIYDASLKYQDFEENDVNLKQKLQELSNNNNAQQIALKVLTPLFKNEFIQKLGSQGYTFSNTGSFTATALDGTQFTEKGKGKNTIASTVDAAAYLYELYSIAPGMKKELGNTDFTKYMPIDAAKFYAEYNDAQDFYQKGPSFTESNQVTSNIAQGLKQDFFAQVDQVINKQQQHKAVLRFAHAEIIIPLATAFELKAMMTPLALNQTYSYSSSTWRGEDVSPMAANMQWDIYQNAQGSTLVKMLYNEKETLFKSSCDYARYNSTSFYYDYQKLKQCYSVN</sequence>
<evidence type="ECO:0000256" key="10">
    <source>
        <dbReference type="ARBA" id="ARBA00043668"/>
    </source>
</evidence>
<evidence type="ECO:0000256" key="3">
    <source>
        <dbReference type="ARBA" id="ARBA00012976"/>
    </source>
</evidence>
<keyword evidence="8" id="KW-0472">Membrane</keyword>
<protein>
    <recommendedName>
        <fullName evidence="5">Multiple inositol polyphosphate phosphatase 1</fullName>
        <ecNumber evidence="4">3.1.3.62</ecNumber>
        <ecNumber evidence="3">3.1.3.80</ecNumber>
    </recommendedName>
    <alternativeName>
        <fullName evidence="9">2,3-bisphosphoglycerate 3-phosphatase</fullName>
    </alternativeName>
</protein>
<evidence type="ECO:0000256" key="12">
    <source>
        <dbReference type="ARBA" id="ARBA00043691"/>
    </source>
</evidence>
<dbReference type="InterPro" id="IPR029033">
    <property type="entry name" value="His_PPase_superfam"/>
</dbReference>
<name>N9C012_9GAMM</name>
<evidence type="ECO:0000256" key="11">
    <source>
        <dbReference type="ARBA" id="ARBA00043671"/>
    </source>
</evidence>
<reference evidence="15 16" key="1">
    <citation type="submission" date="2013-02" db="EMBL/GenBank/DDBJ databases">
        <title>The Genome Sequence of Acinetobacter ursingii NIPH ANC_3649.</title>
        <authorList>
            <consortium name="The Broad Institute Genome Sequencing Platform"/>
            <consortium name="The Broad Institute Genome Sequencing Center for Infectious Disease"/>
            <person name="Cerqueira G."/>
            <person name="Feldgarden M."/>
            <person name="Courvalin P."/>
            <person name="Perichon B."/>
            <person name="Grillot-Courvalin C."/>
            <person name="Clermont D."/>
            <person name="Rocha E."/>
            <person name="Yoon E.-J."/>
            <person name="Nemec A."/>
            <person name="Walker B."/>
            <person name="Young S.K."/>
            <person name="Zeng Q."/>
            <person name="Gargeya S."/>
            <person name="Fitzgerald M."/>
            <person name="Haas B."/>
            <person name="Abouelleil A."/>
            <person name="Alvarado L."/>
            <person name="Arachchi H.M."/>
            <person name="Berlin A.M."/>
            <person name="Chapman S.B."/>
            <person name="Dewar J."/>
            <person name="Goldberg J."/>
            <person name="Griggs A."/>
            <person name="Gujja S."/>
            <person name="Hansen M."/>
            <person name="Howarth C."/>
            <person name="Imamovic A."/>
            <person name="Larimer J."/>
            <person name="McCowan C."/>
            <person name="Murphy C."/>
            <person name="Neiman D."/>
            <person name="Pearson M."/>
            <person name="Priest M."/>
            <person name="Roberts A."/>
            <person name="Saif S."/>
            <person name="Shea T."/>
            <person name="Sisk P."/>
            <person name="Sykes S."/>
            <person name="Wortman J."/>
            <person name="Nusbaum C."/>
            <person name="Birren B."/>
        </authorList>
    </citation>
    <scope>NUCLEOTIDE SEQUENCE [LARGE SCALE GENOMIC DNA]</scope>
    <source>
        <strain evidence="15 16">ANC 3649</strain>
    </source>
</reference>
<dbReference type="GO" id="GO:0034417">
    <property type="term" value="F:bisphosphoglycerate 3-phosphatase activity"/>
    <property type="evidence" value="ECO:0007669"/>
    <property type="project" value="UniProtKB-EC"/>
</dbReference>
<feature type="chain" id="PRO_5004139514" description="Multiple inositol polyphosphate phosphatase 1" evidence="14">
    <location>
        <begin position="22"/>
        <end position="531"/>
    </location>
</feature>
<feature type="signal peptide" evidence="14">
    <location>
        <begin position="1"/>
        <end position="21"/>
    </location>
</feature>
<comment type="catalytic activity">
    <reaction evidence="13">
        <text>(2R)-2,3-bisphosphoglycerate + H2O = (2R)-2-phosphoglycerate + phosphate</text>
        <dbReference type="Rhea" id="RHEA:27381"/>
        <dbReference type="ChEBI" id="CHEBI:15377"/>
        <dbReference type="ChEBI" id="CHEBI:43474"/>
        <dbReference type="ChEBI" id="CHEBI:58248"/>
        <dbReference type="ChEBI" id="CHEBI:58289"/>
        <dbReference type="EC" id="3.1.3.80"/>
    </reaction>
    <physiologicalReaction direction="left-to-right" evidence="13">
        <dbReference type="Rhea" id="RHEA:27382"/>
    </physiologicalReaction>
</comment>
<dbReference type="PATRIC" id="fig|1257043.3.peg.2214"/>
<keyword evidence="6 14" id="KW-0732">Signal</keyword>
<comment type="catalytic activity">
    <reaction evidence="11">
        <text>1D-myo-inositol 1,2,4,5,6-pentakisphosphate + H2O = 1D-myo-inositol 1,2,5,6-tetrakisphosphate + phosphate</text>
        <dbReference type="Rhea" id="RHEA:77115"/>
        <dbReference type="ChEBI" id="CHEBI:15377"/>
        <dbReference type="ChEBI" id="CHEBI:43474"/>
        <dbReference type="ChEBI" id="CHEBI:57798"/>
        <dbReference type="ChEBI" id="CHEBI:195535"/>
        <dbReference type="EC" id="3.1.3.62"/>
    </reaction>
    <physiologicalReaction direction="left-to-right" evidence="11">
        <dbReference type="Rhea" id="RHEA:77116"/>
    </physiologicalReaction>
</comment>
<dbReference type="EC" id="3.1.3.62" evidence="4"/>
<gene>
    <name evidence="15" type="ORF">F942_02273</name>
</gene>
<comment type="similarity">
    <text evidence="2">Belongs to the histidine acid phosphatase family. MINPP1 subfamily.</text>
</comment>
<dbReference type="PROSITE" id="PS51257">
    <property type="entry name" value="PROKAR_LIPOPROTEIN"/>
    <property type="match status" value="1"/>
</dbReference>
<evidence type="ECO:0000256" key="5">
    <source>
        <dbReference type="ARBA" id="ARBA00018097"/>
    </source>
</evidence>
<dbReference type="GO" id="GO:0016020">
    <property type="term" value="C:membrane"/>
    <property type="evidence" value="ECO:0007669"/>
    <property type="project" value="UniProtKB-SubCell"/>
</dbReference>
<proteinExistence type="inferred from homology"/>
<evidence type="ECO:0000256" key="2">
    <source>
        <dbReference type="ARBA" id="ARBA00008422"/>
    </source>
</evidence>